<evidence type="ECO:0000313" key="3">
    <source>
        <dbReference type="Proteomes" id="UP000540698"/>
    </source>
</evidence>
<keyword evidence="1" id="KW-0472">Membrane</keyword>
<accession>A0A7X6LBG4</accession>
<sequence length="100" mass="11400">MEHRALILLVVIAGIAVAIGFIWLGSYLASEIIFLFHRYSALSWIYWLTVPALLLFSYLAWTWVPLVVAIAMPIIALLVSAVGNTYDEAHPKRLYRRRGR</sequence>
<name>A0A7X6LBG4_9NOCA</name>
<dbReference type="RefSeq" id="WP_062978106.1">
    <property type="nucleotide sequence ID" value="NZ_JAAXOS010000039.1"/>
</dbReference>
<keyword evidence="1" id="KW-0812">Transmembrane</keyword>
<evidence type="ECO:0000256" key="1">
    <source>
        <dbReference type="SAM" id="Phobius"/>
    </source>
</evidence>
<proteinExistence type="predicted"/>
<comment type="caution">
    <text evidence="2">The sequence shown here is derived from an EMBL/GenBank/DDBJ whole genome shotgun (WGS) entry which is preliminary data.</text>
</comment>
<gene>
    <name evidence="2" type="ORF">HGB38_35460</name>
</gene>
<dbReference type="Proteomes" id="UP000540698">
    <property type="component" value="Unassembled WGS sequence"/>
</dbReference>
<dbReference type="EMBL" id="JAAXOS010000039">
    <property type="protein sequence ID" value="NKY31439.1"/>
    <property type="molecule type" value="Genomic_DNA"/>
</dbReference>
<organism evidence="2 3">
    <name type="scientific">Nocardia gamkensis</name>
    <dbReference type="NCBI Taxonomy" id="352869"/>
    <lineage>
        <taxon>Bacteria</taxon>
        <taxon>Bacillati</taxon>
        <taxon>Actinomycetota</taxon>
        <taxon>Actinomycetes</taxon>
        <taxon>Mycobacteriales</taxon>
        <taxon>Nocardiaceae</taxon>
        <taxon>Nocardia</taxon>
    </lineage>
</organism>
<protein>
    <submittedName>
        <fullName evidence="2">Uncharacterized protein</fullName>
    </submittedName>
</protein>
<dbReference type="AlphaFoldDB" id="A0A7X6LBG4"/>
<feature type="transmembrane region" description="Helical" evidence="1">
    <location>
        <begin position="66"/>
        <end position="86"/>
    </location>
</feature>
<evidence type="ECO:0000313" key="2">
    <source>
        <dbReference type="EMBL" id="NKY31439.1"/>
    </source>
</evidence>
<reference evidence="2 3" key="1">
    <citation type="submission" date="2020-04" db="EMBL/GenBank/DDBJ databases">
        <title>MicrobeNet Type strains.</title>
        <authorList>
            <person name="Nicholson A.C."/>
        </authorList>
    </citation>
    <scope>NUCLEOTIDE SEQUENCE [LARGE SCALE GENOMIC DNA]</scope>
    <source>
        <strain evidence="2 3">DSM 44956</strain>
    </source>
</reference>
<feature type="transmembrane region" description="Helical" evidence="1">
    <location>
        <begin position="41"/>
        <end position="60"/>
    </location>
</feature>
<feature type="transmembrane region" description="Helical" evidence="1">
    <location>
        <begin position="6"/>
        <end position="29"/>
    </location>
</feature>
<keyword evidence="3" id="KW-1185">Reference proteome</keyword>
<keyword evidence="1" id="KW-1133">Transmembrane helix</keyword>